<dbReference type="NCBIfam" id="TIGR00369">
    <property type="entry name" value="unchar_dom_1"/>
    <property type="match status" value="1"/>
</dbReference>
<dbReference type="PANTHER" id="PTHR43240">
    <property type="entry name" value="1,4-DIHYDROXY-2-NAPHTHOYL-COA THIOESTERASE 1"/>
    <property type="match status" value="1"/>
</dbReference>
<evidence type="ECO:0000259" key="2">
    <source>
        <dbReference type="Pfam" id="PF03061"/>
    </source>
</evidence>
<dbReference type="InterPro" id="IPR029069">
    <property type="entry name" value="HotDog_dom_sf"/>
</dbReference>
<dbReference type="InterPro" id="IPR003736">
    <property type="entry name" value="PAAI_dom"/>
</dbReference>
<dbReference type="PANTHER" id="PTHR43240:SF7">
    <property type="entry name" value="BLR7284 PROTEIN"/>
    <property type="match status" value="1"/>
</dbReference>
<sequence length="131" mass="14304">MSLIEKYEAIPYWKLIGIKVGSLEENSARIQLKIHDDLLNGNNILHGGVVTTFLDAVMGINLKLNIGEANYATISLTTQFLKAVKQGETIYATAERVHTGRSIASMEGRIFNQNGDLIGVGLGSFKISQPK</sequence>
<keyword evidence="1" id="KW-0378">Hydrolase</keyword>
<dbReference type="PATRIC" id="fig|1408103.3.peg.3722"/>
<dbReference type="AlphaFoldDB" id="A0A0M2SRW3"/>
<protein>
    <recommendedName>
        <fullName evidence="2">Thioesterase domain-containing protein</fullName>
    </recommendedName>
</protein>
<dbReference type="GO" id="GO:0061522">
    <property type="term" value="F:1,4-dihydroxy-2-naphthoyl-CoA thioesterase activity"/>
    <property type="evidence" value="ECO:0007669"/>
    <property type="project" value="TreeGrafter"/>
</dbReference>
<dbReference type="EMBL" id="LAYY01000020">
    <property type="protein sequence ID" value="KKK36888.1"/>
    <property type="molecule type" value="Genomic_DNA"/>
</dbReference>
<evidence type="ECO:0000313" key="4">
    <source>
        <dbReference type="Proteomes" id="UP000034166"/>
    </source>
</evidence>
<gene>
    <name evidence="3" type="ORF">WQ57_16730</name>
</gene>
<evidence type="ECO:0000313" key="3">
    <source>
        <dbReference type="EMBL" id="KKK36888.1"/>
    </source>
</evidence>
<dbReference type="InterPro" id="IPR006683">
    <property type="entry name" value="Thioestr_dom"/>
</dbReference>
<dbReference type="Pfam" id="PF03061">
    <property type="entry name" value="4HBT"/>
    <property type="match status" value="1"/>
</dbReference>
<dbReference type="RefSeq" id="WP_046524911.1">
    <property type="nucleotide sequence ID" value="NZ_LAYY01000020.1"/>
</dbReference>
<comment type="caution">
    <text evidence="3">The sequence shown here is derived from an EMBL/GenBank/DDBJ whole genome shotgun (WGS) entry which is preliminary data.</text>
</comment>
<reference evidence="3 4" key="1">
    <citation type="submission" date="2015-04" db="EMBL/GenBank/DDBJ databases">
        <title>Taxonomic description and genome sequence of Bacillus campisalis sp. nov., a novel member of the genus Bacillus isolated from solar saltern.</title>
        <authorList>
            <person name="Mathan Kumar R."/>
            <person name="Kaur G."/>
            <person name="Kumar A."/>
            <person name="Singh N.K."/>
            <person name="Kaur N."/>
            <person name="Kumar N."/>
            <person name="Mayilraj S."/>
        </authorList>
    </citation>
    <scope>NUCLEOTIDE SEQUENCE [LARGE SCALE GENOMIC DNA]</scope>
    <source>
        <strain evidence="3 4">SA2-6</strain>
    </source>
</reference>
<dbReference type="SUPFAM" id="SSF54637">
    <property type="entry name" value="Thioesterase/thiol ester dehydrase-isomerase"/>
    <property type="match status" value="1"/>
</dbReference>
<dbReference type="Proteomes" id="UP000034166">
    <property type="component" value="Unassembled WGS sequence"/>
</dbReference>
<evidence type="ECO:0000256" key="1">
    <source>
        <dbReference type="ARBA" id="ARBA00022801"/>
    </source>
</evidence>
<organism evidence="3 4">
    <name type="scientific">Mesobacillus campisalis</name>
    <dbReference type="NCBI Taxonomy" id="1408103"/>
    <lineage>
        <taxon>Bacteria</taxon>
        <taxon>Bacillati</taxon>
        <taxon>Bacillota</taxon>
        <taxon>Bacilli</taxon>
        <taxon>Bacillales</taxon>
        <taxon>Bacillaceae</taxon>
        <taxon>Mesobacillus</taxon>
    </lineage>
</organism>
<name>A0A0M2SRW3_9BACI</name>
<dbReference type="Gene3D" id="3.10.129.10">
    <property type="entry name" value="Hotdog Thioesterase"/>
    <property type="match status" value="1"/>
</dbReference>
<keyword evidence="4" id="KW-1185">Reference proteome</keyword>
<feature type="domain" description="Thioesterase" evidence="2">
    <location>
        <begin position="43"/>
        <end position="117"/>
    </location>
</feature>
<accession>A0A0M2SRW3</accession>
<dbReference type="CDD" id="cd03443">
    <property type="entry name" value="PaaI_thioesterase"/>
    <property type="match status" value="1"/>
</dbReference>
<proteinExistence type="predicted"/>
<dbReference type="GO" id="GO:0005829">
    <property type="term" value="C:cytosol"/>
    <property type="evidence" value="ECO:0007669"/>
    <property type="project" value="TreeGrafter"/>
</dbReference>